<dbReference type="EMBL" id="FR796425">
    <property type="protein sequence ID" value="CBZ12439.1"/>
    <property type="molecule type" value="Genomic_DNA"/>
</dbReference>
<dbReference type="VEuPathDB" id="TriTrypDB:LMJLV39_290016800"/>
<feature type="region of interest" description="Disordered" evidence="1">
    <location>
        <begin position="356"/>
        <end position="384"/>
    </location>
</feature>
<accession>E9ADW0</accession>
<dbReference type="KEGG" id="lma:LMJF_29_1020"/>
<dbReference type="VEuPathDB" id="TriTrypDB:LMJSD75_290016800"/>
<dbReference type="GeneID" id="12980963"/>
<name>E9ADW0_LEIMA</name>
<dbReference type="VEuPathDB" id="TriTrypDB:LmjF.29.1020"/>
<feature type="region of interest" description="Disordered" evidence="1">
    <location>
        <begin position="213"/>
        <end position="245"/>
    </location>
</feature>
<organism evidence="2 3">
    <name type="scientific">Leishmania major</name>
    <dbReference type="NCBI Taxonomy" id="5664"/>
    <lineage>
        <taxon>Eukaryota</taxon>
        <taxon>Discoba</taxon>
        <taxon>Euglenozoa</taxon>
        <taxon>Kinetoplastea</taxon>
        <taxon>Metakinetoplastina</taxon>
        <taxon>Trypanosomatida</taxon>
        <taxon>Trypanosomatidae</taxon>
        <taxon>Leishmaniinae</taxon>
        <taxon>Leishmania</taxon>
    </lineage>
</organism>
<sequence>MLLSTTLICFRPRGARGVGLCSLRRRLRHLRQTNGAAVGQLQERRRLQYLLREEQRSASATSSSSGGASAPGVAAAQLCALELLPRNDALEAAIALCISENRDARTDLELVRRLVNSTLLSFASPVSRRWDPYDVKPQVFALDNYIALPVFTSLEYLRLFCQRFGFAVRDPSGVLWASGSSTTASAGGEAPIMGLLPDTLLQSEWWQQRHAQRQARPPTEVTMQERDDAADGSAWQGGQPAHEREAKAVPEDGTDAHMPGSACVALKAAELTAPDFSPGSDAAQAALPTPLDGTPINVDALFDAMLMDGLVEKERGTSSASSERCRVAPAKKAVRTRARKRSRGAASKVRGIRRRVASSRHHRFLRERHTGRRQGTAGAARAIASREESVAGAASAKAAADEAKAAADEAKAAYWESVAQTSPFQIKQATPLPMFGPFLHPFLIGYFADVSTLLHNASIVPEKVDIVLNPASPLEFVLSRAATDRVLHKEQLLHQAYLKVEKELQREFSAFFAACCPEVISASSACVPLPMNVDEVDAAWQASQRPVNNGRRSCTSAASSPNELQAYRERTRLLREAEYRNGVTYELVLLIQSTSLEETFTKIQQAKHQSALMGHTNLDVLPEIAAAPHVREMAHHFYDGASEREKRLMQREIAAQYERSLGDKSLGDGAAESDSVAAAQVFGHMGVFVRRGAPRTINVAQSADSYFHVPTNAYTEAHAVFTEDLKVNRGQ</sequence>
<keyword evidence="3" id="KW-1185">Reference proteome</keyword>
<dbReference type="AlphaFoldDB" id="E9ADW0"/>
<dbReference type="OMA" id="EAHAVFT"/>
<dbReference type="eggNOG" id="ENOG502RVVJ">
    <property type="taxonomic scope" value="Eukaryota"/>
</dbReference>
<dbReference type="Proteomes" id="UP000000542">
    <property type="component" value="Chromosome 29"/>
</dbReference>
<evidence type="ECO:0000313" key="2">
    <source>
        <dbReference type="EMBL" id="CBZ12439.1"/>
    </source>
</evidence>
<dbReference type="HOGENOM" id="CLU_379236_0_0_1"/>
<reference evidence="2 3" key="2">
    <citation type="journal article" date="2011" name="Genome Res.">
        <title>Chromosome and gene copy number variation allow major structural change between species and strains of Leishmania.</title>
        <authorList>
            <person name="Rogers M.B."/>
            <person name="Hilley J.D."/>
            <person name="Dickens N.J."/>
            <person name="Wilkes J."/>
            <person name="Bates P.A."/>
            <person name="Depledge D.P."/>
            <person name="Harris D."/>
            <person name="Her Y."/>
            <person name="Herzyk P."/>
            <person name="Imamura H."/>
            <person name="Otto T.D."/>
            <person name="Sanders M."/>
            <person name="Seeger K."/>
            <person name="Dujardin J.C."/>
            <person name="Berriman M."/>
            <person name="Smith D.F."/>
            <person name="Hertz-Fowler C."/>
            <person name="Mottram J.C."/>
        </authorList>
    </citation>
    <scope>NUCLEOTIDE SEQUENCE [LARGE SCALE GENOMIC DNA]</scope>
    <source>
        <strain evidence="3">MHOM/IL/81/Friedlin</strain>
    </source>
</reference>
<evidence type="ECO:0000256" key="1">
    <source>
        <dbReference type="SAM" id="MobiDB-lite"/>
    </source>
</evidence>
<feature type="compositionally biased region" description="Basic residues" evidence="1">
    <location>
        <begin position="356"/>
        <end position="372"/>
    </location>
</feature>
<dbReference type="VEuPathDB" id="TriTrypDB:LMJFC_290017700"/>
<proteinExistence type="predicted"/>
<gene>
    <name evidence="2" type="ORF">LMJF_29_1020</name>
</gene>
<protein>
    <submittedName>
        <fullName evidence="2">Uncharacterized protein</fullName>
    </submittedName>
</protein>
<reference evidence="2 3" key="1">
    <citation type="journal article" date="2005" name="Science">
        <title>The genome of the kinetoplastid parasite, Leishmania major.</title>
        <authorList>
            <person name="Ivens A.C."/>
            <person name="Peacock C.S."/>
            <person name="Worthey E.A."/>
            <person name="Murphy L."/>
            <person name="Aggarwal G."/>
            <person name="Berriman M."/>
            <person name="Sisk E."/>
            <person name="Rajandream M.A."/>
            <person name="Adlem E."/>
            <person name="Aert R."/>
            <person name="Anupama A."/>
            <person name="Apostolou Z."/>
            <person name="Attipoe P."/>
            <person name="Bason N."/>
            <person name="Bauser C."/>
            <person name="Beck A."/>
            <person name="Beverley S.M."/>
            <person name="Bianchettin G."/>
            <person name="Borzym K."/>
            <person name="Bothe G."/>
            <person name="Bruschi C.V."/>
            <person name="Collins M."/>
            <person name="Cadag E."/>
            <person name="Ciarloni L."/>
            <person name="Clayton C."/>
            <person name="Coulson R.M."/>
            <person name="Cronin A."/>
            <person name="Cruz A.K."/>
            <person name="Davies R.M."/>
            <person name="De Gaudenzi J."/>
            <person name="Dobson D.E."/>
            <person name="Duesterhoeft A."/>
            <person name="Fazelina G."/>
            <person name="Fosker N."/>
            <person name="Frasch A.C."/>
            <person name="Fraser A."/>
            <person name="Fuchs M."/>
            <person name="Gabel C."/>
            <person name="Goble A."/>
            <person name="Goffeau A."/>
            <person name="Harris D."/>
            <person name="Hertz-Fowler C."/>
            <person name="Hilbert H."/>
            <person name="Horn D."/>
            <person name="Huang Y."/>
            <person name="Klages S."/>
            <person name="Knights A."/>
            <person name="Kube M."/>
            <person name="Larke N."/>
            <person name="Litvin L."/>
            <person name="Lord A."/>
            <person name="Louie T."/>
            <person name="Marra M."/>
            <person name="Masuy D."/>
            <person name="Matthews K."/>
            <person name="Michaeli S."/>
            <person name="Mottram J.C."/>
            <person name="Muller-Auer S."/>
            <person name="Munden H."/>
            <person name="Nelson S."/>
            <person name="Norbertczak H."/>
            <person name="Oliver K."/>
            <person name="O'neil S."/>
            <person name="Pentony M."/>
            <person name="Pohl T.M."/>
            <person name="Price C."/>
            <person name="Purnelle B."/>
            <person name="Quail M.A."/>
            <person name="Rabbinowitsch E."/>
            <person name="Reinhardt R."/>
            <person name="Rieger M."/>
            <person name="Rinta J."/>
            <person name="Robben J."/>
            <person name="Robertson L."/>
            <person name="Ruiz J.C."/>
            <person name="Rutter S."/>
            <person name="Saunders D."/>
            <person name="Schafer M."/>
            <person name="Schein J."/>
            <person name="Schwartz D.C."/>
            <person name="Seeger K."/>
            <person name="Seyler A."/>
            <person name="Sharp S."/>
            <person name="Shin H."/>
            <person name="Sivam D."/>
            <person name="Squares R."/>
            <person name="Squares S."/>
            <person name="Tosato V."/>
            <person name="Vogt C."/>
            <person name="Volckaert G."/>
            <person name="Wambutt R."/>
            <person name="Warren T."/>
            <person name="Wedler H."/>
            <person name="Woodward J."/>
            <person name="Zhou S."/>
            <person name="Zimmermann W."/>
            <person name="Smith D.F."/>
            <person name="Blackwell J.M."/>
            <person name="Stuart K.D."/>
            <person name="Barrell B."/>
            <person name="Myler P.J."/>
        </authorList>
    </citation>
    <scope>NUCLEOTIDE SEQUENCE [LARGE SCALE GENOMIC DNA]</scope>
    <source>
        <strain evidence="3">MHOM/IL/81/Friedlin</strain>
    </source>
</reference>
<dbReference type="RefSeq" id="XP_003722182.1">
    <property type="nucleotide sequence ID" value="XM_003722134.1"/>
</dbReference>
<feature type="compositionally biased region" description="Low complexity" evidence="1">
    <location>
        <begin position="373"/>
        <end position="383"/>
    </location>
</feature>
<dbReference type="InParanoid" id="E9ADW0"/>
<evidence type="ECO:0000313" key="3">
    <source>
        <dbReference type="Proteomes" id="UP000000542"/>
    </source>
</evidence>